<feature type="transmembrane region" description="Helical" evidence="1">
    <location>
        <begin position="6"/>
        <end position="29"/>
    </location>
</feature>
<proteinExistence type="predicted"/>
<evidence type="ECO:0000256" key="1">
    <source>
        <dbReference type="SAM" id="Phobius"/>
    </source>
</evidence>
<accession>A0A0E9TUK4</accession>
<protein>
    <submittedName>
        <fullName evidence="2">Uncharacterized protein</fullName>
    </submittedName>
</protein>
<reference evidence="2" key="2">
    <citation type="journal article" date="2015" name="Fish Shellfish Immunol.">
        <title>Early steps in the European eel (Anguilla anguilla)-Vibrio vulnificus interaction in the gills: Role of the RtxA13 toxin.</title>
        <authorList>
            <person name="Callol A."/>
            <person name="Pajuelo D."/>
            <person name="Ebbesson L."/>
            <person name="Teles M."/>
            <person name="MacKenzie S."/>
            <person name="Amaro C."/>
        </authorList>
    </citation>
    <scope>NUCLEOTIDE SEQUENCE</scope>
</reference>
<organism evidence="2">
    <name type="scientific">Anguilla anguilla</name>
    <name type="common">European freshwater eel</name>
    <name type="synonym">Muraena anguilla</name>
    <dbReference type="NCBI Taxonomy" id="7936"/>
    <lineage>
        <taxon>Eukaryota</taxon>
        <taxon>Metazoa</taxon>
        <taxon>Chordata</taxon>
        <taxon>Craniata</taxon>
        <taxon>Vertebrata</taxon>
        <taxon>Euteleostomi</taxon>
        <taxon>Actinopterygii</taxon>
        <taxon>Neopterygii</taxon>
        <taxon>Teleostei</taxon>
        <taxon>Anguilliformes</taxon>
        <taxon>Anguillidae</taxon>
        <taxon>Anguilla</taxon>
    </lineage>
</organism>
<keyword evidence="1" id="KW-1133">Transmembrane helix</keyword>
<keyword evidence="1" id="KW-0472">Membrane</keyword>
<dbReference type="EMBL" id="GBXM01051223">
    <property type="protein sequence ID" value="JAH57354.1"/>
    <property type="molecule type" value="Transcribed_RNA"/>
</dbReference>
<keyword evidence="1" id="KW-0812">Transmembrane</keyword>
<dbReference type="AlphaFoldDB" id="A0A0E9TUK4"/>
<reference evidence="2" key="1">
    <citation type="submission" date="2014-11" db="EMBL/GenBank/DDBJ databases">
        <authorList>
            <person name="Amaro Gonzalez C."/>
        </authorList>
    </citation>
    <scope>NUCLEOTIDE SEQUENCE</scope>
</reference>
<evidence type="ECO:0000313" key="2">
    <source>
        <dbReference type="EMBL" id="JAH57354.1"/>
    </source>
</evidence>
<sequence>MIAFNIYILKVIYYFCLLPSNIRIAFYFCSSNSAYRKYPV</sequence>
<name>A0A0E9TUK4_ANGAN</name>